<keyword evidence="4 6" id="KW-0333">Golgi apparatus</keyword>
<evidence type="ECO:0000256" key="4">
    <source>
        <dbReference type="ARBA" id="ARBA00023034"/>
    </source>
</evidence>
<evidence type="ECO:0000256" key="2">
    <source>
        <dbReference type="ARBA" id="ARBA00022824"/>
    </source>
</evidence>
<dbReference type="Gene3D" id="3.30.450.70">
    <property type="match status" value="1"/>
</dbReference>
<dbReference type="PANTHER" id="PTHR23249">
    <property type="entry name" value="TRAFFICKING PROTEIN PARTICLE COMPLEX SUBUNIT"/>
    <property type="match status" value="1"/>
</dbReference>
<gene>
    <name evidence="7" type="ORF">CBOVIS_LOCUS1251</name>
</gene>
<comment type="similarity">
    <text evidence="5">Belongs to the TRAPP small subunits family. BET5 subfamily.</text>
</comment>
<comment type="subunit">
    <text evidence="6">Part of the multisubunit transport protein particle (TRAPP) complex.</text>
</comment>
<dbReference type="Pfam" id="PF04099">
    <property type="entry name" value="Sybindin"/>
    <property type="match status" value="1"/>
</dbReference>
<dbReference type="GO" id="GO:0030008">
    <property type="term" value="C:TRAPP complex"/>
    <property type="evidence" value="ECO:0007669"/>
    <property type="project" value="UniProtKB-UniRule"/>
</dbReference>
<organism evidence="7 8">
    <name type="scientific">Caenorhabditis bovis</name>
    <dbReference type="NCBI Taxonomy" id="2654633"/>
    <lineage>
        <taxon>Eukaryota</taxon>
        <taxon>Metazoa</taxon>
        <taxon>Ecdysozoa</taxon>
        <taxon>Nematoda</taxon>
        <taxon>Chromadorea</taxon>
        <taxon>Rhabditida</taxon>
        <taxon>Rhabditina</taxon>
        <taxon>Rhabditomorpha</taxon>
        <taxon>Rhabditoidea</taxon>
        <taxon>Rhabditidae</taxon>
        <taxon>Peloderinae</taxon>
        <taxon>Caenorhabditis</taxon>
    </lineage>
</organism>
<reference evidence="7 8" key="1">
    <citation type="submission" date="2020-04" db="EMBL/GenBank/DDBJ databases">
        <authorList>
            <person name="Laetsch R D."/>
            <person name="Stevens L."/>
            <person name="Kumar S."/>
            <person name="Blaxter L. M."/>
        </authorList>
    </citation>
    <scope>NUCLEOTIDE SEQUENCE [LARGE SCALE GENOMIC DNA]</scope>
</reference>
<dbReference type="Proteomes" id="UP000494206">
    <property type="component" value="Unassembled WGS sequence"/>
</dbReference>
<evidence type="ECO:0000256" key="3">
    <source>
        <dbReference type="ARBA" id="ARBA00022892"/>
    </source>
</evidence>
<dbReference type="OrthoDB" id="246406at2759"/>
<dbReference type="GO" id="GO:0006888">
    <property type="term" value="P:endoplasmic reticulum to Golgi vesicle-mediated transport"/>
    <property type="evidence" value="ECO:0007669"/>
    <property type="project" value="UniProtKB-UniRule"/>
</dbReference>
<dbReference type="InterPro" id="IPR011012">
    <property type="entry name" value="Longin-like_dom_sf"/>
</dbReference>
<evidence type="ECO:0000256" key="6">
    <source>
        <dbReference type="RuleBase" id="RU366065"/>
    </source>
</evidence>
<comment type="caution">
    <text evidence="7">The sequence shown here is derived from an EMBL/GenBank/DDBJ whole genome shotgun (WGS) entry which is preliminary data.</text>
</comment>
<dbReference type="GO" id="GO:0005794">
    <property type="term" value="C:Golgi apparatus"/>
    <property type="evidence" value="ECO:0007669"/>
    <property type="project" value="UniProtKB-SubCell"/>
</dbReference>
<proteinExistence type="inferred from homology"/>
<comment type="subcellular location">
    <subcellularLocation>
        <location evidence="6">Endoplasmic reticulum</location>
    </subcellularLocation>
    <subcellularLocation>
        <location evidence="6">Golgi apparatus</location>
        <location evidence="6">cis-Golgi network</location>
    </subcellularLocation>
</comment>
<protein>
    <recommendedName>
        <fullName evidence="6">Trafficking protein particle complex subunit</fullName>
    </recommendedName>
</protein>
<keyword evidence="2 6" id="KW-0256">Endoplasmic reticulum</keyword>
<keyword evidence="8" id="KW-1185">Reference proteome</keyword>
<evidence type="ECO:0000256" key="1">
    <source>
        <dbReference type="ARBA" id="ARBA00022448"/>
    </source>
</evidence>
<sequence length="141" mass="16425">MTIFNMYIFNREGKCLFYDEWFRSKLSDMKAEEEHKLVFGMMTAMKLFAEQLSGSDVNQSINFYKTSTYKMTFFESPTGVKLILNTDPNASGVRELLQKLYQAWSEVSNSARSLLKTEKEPDANFLKSKVRDIVMKHPCYV</sequence>
<keyword evidence="3 6" id="KW-0931">ER-Golgi transport</keyword>
<evidence type="ECO:0000256" key="5">
    <source>
        <dbReference type="ARBA" id="ARBA00038167"/>
    </source>
</evidence>
<dbReference type="GO" id="GO:0005783">
    <property type="term" value="C:endoplasmic reticulum"/>
    <property type="evidence" value="ECO:0007669"/>
    <property type="project" value="UniProtKB-SubCell"/>
</dbReference>
<accession>A0A8S1EB81</accession>
<name>A0A8S1EB81_9PELO</name>
<dbReference type="SUPFAM" id="SSF64356">
    <property type="entry name" value="SNARE-like"/>
    <property type="match status" value="1"/>
</dbReference>
<dbReference type="SMART" id="SM01399">
    <property type="entry name" value="Sybindin"/>
    <property type="match status" value="1"/>
</dbReference>
<evidence type="ECO:0000313" key="8">
    <source>
        <dbReference type="Proteomes" id="UP000494206"/>
    </source>
</evidence>
<evidence type="ECO:0000313" key="7">
    <source>
        <dbReference type="EMBL" id="CAB3397907.1"/>
    </source>
</evidence>
<dbReference type="EMBL" id="CADEPM010000001">
    <property type="protein sequence ID" value="CAB3397907.1"/>
    <property type="molecule type" value="Genomic_DNA"/>
</dbReference>
<dbReference type="AlphaFoldDB" id="A0A8S1EB81"/>
<dbReference type="InterPro" id="IPR007233">
    <property type="entry name" value="TRAPPC"/>
</dbReference>
<dbReference type="PANTHER" id="PTHR23249:SF16">
    <property type="entry name" value="TRAFFICKING PROTEIN PARTICLE COMPLEX SUBUNIT 1"/>
    <property type="match status" value="1"/>
</dbReference>
<keyword evidence="1 6" id="KW-0813">Transport</keyword>